<dbReference type="EMBL" id="JABSTQ010010012">
    <property type="protein sequence ID" value="KAG0424111.1"/>
    <property type="molecule type" value="Genomic_DNA"/>
</dbReference>
<reference evidence="1 2" key="1">
    <citation type="journal article" date="2020" name="Cell">
        <title>Large-Scale Comparative Analyses of Tick Genomes Elucidate Their Genetic Diversity and Vector Capacities.</title>
        <authorList>
            <consortium name="Tick Genome and Microbiome Consortium (TIGMIC)"/>
            <person name="Jia N."/>
            <person name="Wang J."/>
            <person name="Shi W."/>
            <person name="Du L."/>
            <person name="Sun Y."/>
            <person name="Zhan W."/>
            <person name="Jiang J.F."/>
            <person name="Wang Q."/>
            <person name="Zhang B."/>
            <person name="Ji P."/>
            <person name="Bell-Sakyi L."/>
            <person name="Cui X.M."/>
            <person name="Yuan T.T."/>
            <person name="Jiang B.G."/>
            <person name="Yang W.F."/>
            <person name="Lam T.T."/>
            <person name="Chang Q.C."/>
            <person name="Ding S.J."/>
            <person name="Wang X.J."/>
            <person name="Zhu J.G."/>
            <person name="Ruan X.D."/>
            <person name="Zhao L."/>
            <person name="Wei J.T."/>
            <person name="Ye R.Z."/>
            <person name="Que T.C."/>
            <person name="Du C.H."/>
            <person name="Zhou Y.H."/>
            <person name="Cheng J.X."/>
            <person name="Dai P.F."/>
            <person name="Guo W.B."/>
            <person name="Han X.H."/>
            <person name="Huang E.J."/>
            <person name="Li L.F."/>
            <person name="Wei W."/>
            <person name="Gao Y.C."/>
            <person name="Liu J.Z."/>
            <person name="Shao H.Z."/>
            <person name="Wang X."/>
            <person name="Wang C.C."/>
            <person name="Yang T.C."/>
            <person name="Huo Q.B."/>
            <person name="Li W."/>
            <person name="Chen H.Y."/>
            <person name="Chen S.E."/>
            <person name="Zhou L.G."/>
            <person name="Ni X.B."/>
            <person name="Tian J.H."/>
            <person name="Sheng Y."/>
            <person name="Liu T."/>
            <person name="Pan Y.S."/>
            <person name="Xia L.Y."/>
            <person name="Li J."/>
            <person name="Zhao F."/>
            <person name="Cao W.C."/>
        </authorList>
    </citation>
    <scope>NUCLEOTIDE SEQUENCE [LARGE SCALE GENOMIC DNA]</scope>
    <source>
        <strain evidence="1">Iper-2018</strain>
    </source>
</reference>
<evidence type="ECO:0000313" key="2">
    <source>
        <dbReference type="Proteomes" id="UP000805193"/>
    </source>
</evidence>
<evidence type="ECO:0000313" key="1">
    <source>
        <dbReference type="EMBL" id="KAG0424111.1"/>
    </source>
</evidence>
<accession>A0AC60PTX9</accession>
<gene>
    <name evidence="1" type="ORF">HPB47_000143</name>
</gene>
<protein>
    <submittedName>
        <fullName evidence="1">Uncharacterized protein</fullName>
    </submittedName>
</protein>
<organism evidence="1 2">
    <name type="scientific">Ixodes persulcatus</name>
    <name type="common">Taiga tick</name>
    <dbReference type="NCBI Taxonomy" id="34615"/>
    <lineage>
        <taxon>Eukaryota</taxon>
        <taxon>Metazoa</taxon>
        <taxon>Ecdysozoa</taxon>
        <taxon>Arthropoda</taxon>
        <taxon>Chelicerata</taxon>
        <taxon>Arachnida</taxon>
        <taxon>Acari</taxon>
        <taxon>Parasitiformes</taxon>
        <taxon>Ixodida</taxon>
        <taxon>Ixodoidea</taxon>
        <taxon>Ixodidae</taxon>
        <taxon>Ixodinae</taxon>
        <taxon>Ixodes</taxon>
    </lineage>
</organism>
<comment type="caution">
    <text evidence="1">The sequence shown here is derived from an EMBL/GenBank/DDBJ whole genome shotgun (WGS) entry which is preliminary data.</text>
</comment>
<dbReference type="Proteomes" id="UP000805193">
    <property type="component" value="Unassembled WGS sequence"/>
</dbReference>
<keyword evidence="2" id="KW-1185">Reference proteome</keyword>
<proteinExistence type="predicted"/>
<sequence length="75" mass="8833">MKIENESINTASFERKIGGLSKKKQLQVRACFETYTIKGTNGMKFEQEWILQRIVMHMKSPRLCEHIRTHKLIVV</sequence>
<name>A0AC60PTX9_IXOPE</name>